<dbReference type="Pfam" id="PF12833">
    <property type="entry name" value="HTH_18"/>
    <property type="match status" value="1"/>
</dbReference>
<dbReference type="InterPro" id="IPR020449">
    <property type="entry name" value="Tscrpt_reg_AraC-type_HTH"/>
</dbReference>
<dbReference type="Gene3D" id="1.10.10.60">
    <property type="entry name" value="Homeodomain-like"/>
    <property type="match status" value="1"/>
</dbReference>
<dbReference type="SUPFAM" id="SSF51215">
    <property type="entry name" value="Regulatory protein AraC"/>
    <property type="match status" value="1"/>
</dbReference>
<dbReference type="SMART" id="SM00342">
    <property type="entry name" value="HTH_ARAC"/>
    <property type="match status" value="1"/>
</dbReference>
<dbReference type="AlphaFoldDB" id="A0A3N0F4K7"/>
<dbReference type="GO" id="GO:0043565">
    <property type="term" value="F:sequence-specific DNA binding"/>
    <property type="evidence" value="ECO:0007669"/>
    <property type="project" value="InterPro"/>
</dbReference>
<dbReference type="PANTHER" id="PTHR43280">
    <property type="entry name" value="ARAC-FAMILY TRANSCRIPTIONAL REGULATOR"/>
    <property type="match status" value="1"/>
</dbReference>
<dbReference type="PRINTS" id="PR00032">
    <property type="entry name" value="HTHARAC"/>
</dbReference>
<gene>
    <name evidence="5" type="ORF">ED312_00365</name>
</gene>
<feature type="domain" description="HTH araC/xylS-type" evidence="4">
    <location>
        <begin position="207"/>
        <end position="305"/>
    </location>
</feature>
<dbReference type="EMBL" id="RJTM01000002">
    <property type="protein sequence ID" value="RNL95093.1"/>
    <property type="molecule type" value="Genomic_DNA"/>
</dbReference>
<keyword evidence="1" id="KW-0805">Transcription regulation</keyword>
<dbReference type="InterPro" id="IPR009057">
    <property type="entry name" value="Homeodomain-like_sf"/>
</dbReference>
<dbReference type="InterPro" id="IPR018060">
    <property type="entry name" value="HTH_AraC"/>
</dbReference>
<proteinExistence type="predicted"/>
<keyword evidence="2" id="KW-0238">DNA-binding</keyword>
<keyword evidence="6" id="KW-1185">Reference proteome</keyword>
<dbReference type="Gene3D" id="2.60.120.10">
    <property type="entry name" value="Jelly Rolls"/>
    <property type="match status" value="1"/>
</dbReference>
<organism evidence="5 6">
    <name type="scientific">Sinomicrobium pectinilyticum</name>
    <dbReference type="NCBI Taxonomy" id="1084421"/>
    <lineage>
        <taxon>Bacteria</taxon>
        <taxon>Pseudomonadati</taxon>
        <taxon>Bacteroidota</taxon>
        <taxon>Flavobacteriia</taxon>
        <taxon>Flavobacteriales</taxon>
        <taxon>Flavobacteriaceae</taxon>
        <taxon>Sinomicrobium</taxon>
    </lineage>
</organism>
<evidence type="ECO:0000259" key="4">
    <source>
        <dbReference type="PROSITE" id="PS01124"/>
    </source>
</evidence>
<dbReference type="InterPro" id="IPR037923">
    <property type="entry name" value="HTH-like"/>
</dbReference>
<comment type="caution">
    <text evidence="5">The sequence shown here is derived from an EMBL/GenBank/DDBJ whole genome shotgun (WGS) entry which is preliminary data.</text>
</comment>
<dbReference type="OrthoDB" id="1096411at2"/>
<dbReference type="SUPFAM" id="SSF46689">
    <property type="entry name" value="Homeodomain-like"/>
    <property type="match status" value="1"/>
</dbReference>
<accession>A0A3N0F4K7</accession>
<evidence type="ECO:0000256" key="1">
    <source>
        <dbReference type="ARBA" id="ARBA00023015"/>
    </source>
</evidence>
<dbReference type="GO" id="GO:0003700">
    <property type="term" value="F:DNA-binding transcription factor activity"/>
    <property type="evidence" value="ECO:0007669"/>
    <property type="project" value="InterPro"/>
</dbReference>
<evidence type="ECO:0000256" key="2">
    <source>
        <dbReference type="ARBA" id="ARBA00023125"/>
    </source>
</evidence>
<dbReference type="PROSITE" id="PS01124">
    <property type="entry name" value="HTH_ARAC_FAMILY_2"/>
    <property type="match status" value="1"/>
</dbReference>
<keyword evidence="3" id="KW-0804">Transcription</keyword>
<reference evidence="5 6" key="1">
    <citation type="submission" date="2018-10" db="EMBL/GenBank/DDBJ databases">
        <title>Sinomicrobium pectinilyticum sp. nov., a pectinase-producing bacterium isolated from alkaline and saline soil, and emended description of the genus Sinomicrobium.</title>
        <authorList>
            <person name="Cheng B."/>
            <person name="Li C."/>
            <person name="Lai Q."/>
            <person name="Du M."/>
            <person name="Shao Z."/>
            <person name="Xu P."/>
            <person name="Yang C."/>
        </authorList>
    </citation>
    <scope>NUCLEOTIDE SEQUENCE [LARGE SCALE GENOMIC DNA]</scope>
    <source>
        <strain evidence="5 6">5DNS001</strain>
    </source>
</reference>
<dbReference type="Pfam" id="PF02311">
    <property type="entry name" value="AraC_binding"/>
    <property type="match status" value="1"/>
</dbReference>
<dbReference type="Proteomes" id="UP000267469">
    <property type="component" value="Unassembled WGS sequence"/>
</dbReference>
<name>A0A3N0F4K7_SINP1</name>
<dbReference type="InterPro" id="IPR003313">
    <property type="entry name" value="AraC-bd"/>
</dbReference>
<evidence type="ECO:0000256" key="3">
    <source>
        <dbReference type="ARBA" id="ARBA00023163"/>
    </source>
</evidence>
<evidence type="ECO:0000313" key="5">
    <source>
        <dbReference type="EMBL" id="RNL95093.1"/>
    </source>
</evidence>
<protein>
    <submittedName>
        <fullName evidence="5">Helix-turn-helix domain-containing protein</fullName>
    </submittedName>
</protein>
<evidence type="ECO:0000313" key="6">
    <source>
        <dbReference type="Proteomes" id="UP000267469"/>
    </source>
</evidence>
<sequence>MRGDENAETGFGDKKTMKNIQVLHIGEFGRQEGYPYFYSNTFREHAGSFHETITVPHKHDFFILVLFTRGHGVHEIDFNSYEIRPGSIFLMYPGQTHYWEFSQDADGYVVFHTQEFYEMHYINRSIHGFPFYYSAQNPPCLYLEEPDMLKAITVFREIHSEYEGEGFMKMQRLASSLDLLYIDLSRLYLRDNSAESPVSATYMRRIRQLEQLIEKHYIEEKQPSAYADMMHISPKHLNRMVKASLRKTTSDLIAERVILEAKRLLVHSQNSFTEIARALGYEDYAYFSRLFKLKTGLTPSEFVHKYK</sequence>
<dbReference type="PANTHER" id="PTHR43280:SF32">
    <property type="entry name" value="TRANSCRIPTIONAL REGULATORY PROTEIN"/>
    <property type="match status" value="1"/>
</dbReference>
<dbReference type="InterPro" id="IPR014710">
    <property type="entry name" value="RmlC-like_jellyroll"/>
</dbReference>